<dbReference type="InterPro" id="IPR005143">
    <property type="entry name" value="TF_LuxR_autoind-bd_dom"/>
</dbReference>
<evidence type="ECO:0000313" key="6">
    <source>
        <dbReference type="Proteomes" id="UP001494588"/>
    </source>
</evidence>
<comment type="caution">
    <text evidence="5">The sequence shown here is derived from an EMBL/GenBank/DDBJ whole genome shotgun (WGS) entry which is preliminary data.</text>
</comment>
<keyword evidence="1" id="KW-0805">Transcription regulation</keyword>
<dbReference type="SUPFAM" id="SSF75516">
    <property type="entry name" value="Pheromone-binding domain of LuxR-like quorum-sensing transcription factors"/>
    <property type="match status" value="1"/>
</dbReference>
<sequence>MMLGSMIEKLPHASANIVDLHSADVGADRVILRLRDHGGGRLVLERVIDRPEDVSITLLLPMHSERLFLAFSSADPWGDILAPAYDAIHVRCRHVFNGRRRLSRQVRSACVDDVGARILECSNECDLAAVLEALAGSLGAEQYCVSWMEFDSGGNTADHRYLVGCDPAWIQKYVYRAGYMNDPLLEYAKRNATPATSSDLQGDASGHWLLQEARLHGLSSILACPVHESARSSVTVLQVAVGGSVVDGNHILSRNKHTWRGAAGALSDWRLRQLSGIATECGLIGEELTVLRALLHWKDSSADTIAEELNLRARHIRQIVYPGITRKMGVSHIKDAVTLAFKCGLIN</sequence>
<evidence type="ECO:0000313" key="5">
    <source>
        <dbReference type="EMBL" id="MEM5291881.1"/>
    </source>
</evidence>
<name>A0ABU9QR19_9BURK</name>
<gene>
    <name evidence="5" type="ORF">V4C55_39835</name>
</gene>
<dbReference type="Pfam" id="PF03472">
    <property type="entry name" value="Autoind_bind"/>
    <property type="match status" value="1"/>
</dbReference>
<dbReference type="Gene3D" id="3.30.450.80">
    <property type="entry name" value="Transcription factor LuxR-like, autoinducer-binding domain"/>
    <property type="match status" value="1"/>
</dbReference>
<evidence type="ECO:0000259" key="4">
    <source>
        <dbReference type="Pfam" id="PF03472"/>
    </source>
</evidence>
<accession>A0ABU9QR19</accession>
<keyword evidence="6" id="KW-1185">Reference proteome</keyword>
<evidence type="ECO:0000256" key="1">
    <source>
        <dbReference type="ARBA" id="ARBA00023015"/>
    </source>
</evidence>
<organism evidence="5 6">
    <name type="scientific">Paraburkholderia sabiae</name>
    <dbReference type="NCBI Taxonomy" id="273251"/>
    <lineage>
        <taxon>Bacteria</taxon>
        <taxon>Pseudomonadati</taxon>
        <taxon>Pseudomonadota</taxon>
        <taxon>Betaproteobacteria</taxon>
        <taxon>Burkholderiales</taxon>
        <taxon>Burkholderiaceae</taxon>
        <taxon>Paraburkholderia</taxon>
    </lineage>
</organism>
<evidence type="ECO:0000256" key="2">
    <source>
        <dbReference type="ARBA" id="ARBA00023125"/>
    </source>
</evidence>
<keyword evidence="2" id="KW-0238">DNA-binding</keyword>
<dbReference type="RefSeq" id="WP_201661558.1">
    <property type="nucleotide sequence ID" value="NZ_CAJHCS010000050.1"/>
</dbReference>
<dbReference type="InterPro" id="IPR036693">
    <property type="entry name" value="TF_LuxR_autoind-bd_dom_sf"/>
</dbReference>
<dbReference type="Proteomes" id="UP001494588">
    <property type="component" value="Unassembled WGS sequence"/>
</dbReference>
<protein>
    <submittedName>
        <fullName evidence="5">Autoinducer binding domain-containing protein</fullName>
    </submittedName>
</protein>
<feature type="domain" description="Transcription factor LuxR-like autoinducer-binding" evidence="4">
    <location>
        <begin position="126"/>
        <end position="232"/>
    </location>
</feature>
<evidence type="ECO:0000256" key="3">
    <source>
        <dbReference type="ARBA" id="ARBA00023163"/>
    </source>
</evidence>
<keyword evidence="3" id="KW-0804">Transcription</keyword>
<proteinExistence type="predicted"/>
<dbReference type="EMBL" id="JAZHGC010000062">
    <property type="protein sequence ID" value="MEM5291881.1"/>
    <property type="molecule type" value="Genomic_DNA"/>
</dbReference>
<reference evidence="5 6" key="1">
    <citation type="submission" date="2024-01" db="EMBL/GenBank/DDBJ databases">
        <title>The diversity of rhizobia nodulating Mimosa spp. in eleven states of Brazil covering several biomes is determined by host plant, location, and edaphic factors.</title>
        <authorList>
            <person name="Rouws L."/>
            <person name="Barauna A."/>
            <person name="Beukes C."/>
            <person name="De Faria S.M."/>
            <person name="Gross E."/>
            <person name="Dos Reis Junior F.B."/>
            <person name="Simon M."/>
            <person name="Maluk M."/>
            <person name="Odee D.W."/>
            <person name="Kenicer G."/>
            <person name="Young J.P.W."/>
            <person name="Reis V.M."/>
            <person name="Zilli J."/>
            <person name="James E.K."/>
        </authorList>
    </citation>
    <scope>NUCLEOTIDE SEQUENCE [LARGE SCALE GENOMIC DNA]</scope>
    <source>
        <strain evidence="5 6">JPY77</strain>
    </source>
</reference>